<comment type="function">
    <text evidence="10">Electron carrier protein. The oxidized form of the cytochrome c heme group can accept an electron from the heme group of the cytochrome c1 subunit of cytochrome reductase. Cytochrome c then transfers this electron to the cytochrome oxidase complex, the final protein carrier in the mitochondrial electron-transport chain.</text>
</comment>
<keyword evidence="5 8" id="KW-0479">Metal-binding</keyword>
<evidence type="ECO:0000313" key="12">
    <source>
        <dbReference type="EMBL" id="ETO26080.1"/>
    </source>
</evidence>
<evidence type="ECO:0000256" key="9">
    <source>
        <dbReference type="RuleBase" id="RU004426"/>
    </source>
</evidence>
<dbReference type="SUPFAM" id="SSF46626">
    <property type="entry name" value="Cytochrome c"/>
    <property type="match status" value="1"/>
</dbReference>
<dbReference type="InterPro" id="IPR036909">
    <property type="entry name" value="Cyt_c-like_dom_sf"/>
</dbReference>
<dbReference type="GO" id="GO:0005758">
    <property type="term" value="C:mitochondrial intermembrane space"/>
    <property type="evidence" value="ECO:0007669"/>
    <property type="project" value="UniProtKB-SubCell"/>
</dbReference>
<evidence type="ECO:0000256" key="10">
    <source>
        <dbReference type="RuleBase" id="RU004427"/>
    </source>
</evidence>
<dbReference type="Gene3D" id="1.10.760.10">
    <property type="entry name" value="Cytochrome c-like domain"/>
    <property type="match status" value="1"/>
</dbReference>
<dbReference type="OrthoDB" id="283091at2759"/>
<evidence type="ECO:0000256" key="5">
    <source>
        <dbReference type="ARBA" id="ARBA00022723"/>
    </source>
</evidence>
<organism evidence="12 13">
    <name type="scientific">Reticulomyxa filosa</name>
    <dbReference type="NCBI Taxonomy" id="46433"/>
    <lineage>
        <taxon>Eukaryota</taxon>
        <taxon>Sar</taxon>
        <taxon>Rhizaria</taxon>
        <taxon>Retaria</taxon>
        <taxon>Foraminifera</taxon>
        <taxon>Monothalamids</taxon>
        <taxon>Reticulomyxidae</taxon>
        <taxon>Reticulomyxa</taxon>
    </lineage>
</organism>
<gene>
    <name evidence="12" type="ORF">RFI_11058</name>
</gene>
<dbReference type="Pfam" id="PF00034">
    <property type="entry name" value="Cytochrom_C"/>
    <property type="match status" value="1"/>
</dbReference>
<dbReference type="InterPro" id="IPR002327">
    <property type="entry name" value="Cyt_c_1A/1B"/>
</dbReference>
<evidence type="ECO:0000259" key="11">
    <source>
        <dbReference type="PROSITE" id="PS51007"/>
    </source>
</evidence>
<keyword evidence="10" id="KW-0679">Respiratory chain</keyword>
<dbReference type="GO" id="GO:0046872">
    <property type="term" value="F:metal ion binding"/>
    <property type="evidence" value="ECO:0007669"/>
    <property type="project" value="UniProtKB-KW"/>
</dbReference>
<keyword evidence="3 10" id="KW-0813">Transport</keyword>
<proteinExistence type="inferred from homology"/>
<dbReference type="OMA" id="KARCAQC"/>
<dbReference type="GO" id="GO:0009055">
    <property type="term" value="F:electron transfer activity"/>
    <property type="evidence" value="ECO:0007669"/>
    <property type="project" value="InterPro"/>
</dbReference>
<evidence type="ECO:0000256" key="3">
    <source>
        <dbReference type="ARBA" id="ARBA00022448"/>
    </source>
</evidence>
<dbReference type="AlphaFoldDB" id="X6NID1"/>
<dbReference type="Proteomes" id="UP000023152">
    <property type="component" value="Unassembled WGS sequence"/>
</dbReference>
<comment type="caution">
    <text evidence="12">The sequence shown here is derived from an EMBL/GenBank/DDBJ whole genome shotgun (WGS) entry which is preliminary data.</text>
</comment>
<keyword evidence="7 8" id="KW-0408">Iron</keyword>
<comment type="similarity">
    <text evidence="2 9">Belongs to the cytochrome c family.</text>
</comment>
<dbReference type="PANTHER" id="PTHR11961">
    <property type="entry name" value="CYTOCHROME C"/>
    <property type="match status" value="1"/>
</dbReference>
<protein>
    <recommendedName>
        <fullName evidence="11">Cytochrome c domain-containing protein</fullName>
    </recommendedName>
</protein>
<reference evidence="12 13" key="1">
    <citation type="journal article" date="2013" name="Curr. Biol.">
        <title>The Genome of the Foraminiferan Reticulomyxa filosa.</title>
        <authorList>
            <person name="Glockner G."/>
            <person name="Hulsmann N."/>
            <person name="Schleicher M."/>
            <person name="Noegel A.A."/>
            <person name="Eichinger L."/>
            <person name="Gallinger C."/>
            <person name="Pawlowski J."/>
            <person name="Sierra R."/>
            <person name="Euteneuer U."/>
            <person name="Pillet L."/>
            <person name="Moustafa A."/>
            <person name="Platzer M."/>
            <person name="Groth M."/>
            <person name="Szafranski K."/>
            <person name="Schliwa M."/>
        </authorList>
    </citation>
    <scope>NUCLEOTIDE SEQUENCE [LARGE SCALE GENOMIC DNA]</scope>
</reference>
<evidence type="ECO:0000256" key="1">
    <source>
        <dbReference type="ARBA" id="ARBA00004569"/>
    </source>
</evidence>
<evidence type="ECO:0000256" key="8">
    <source>
        <dbReference type="PROSITE-ProRule" id="PRU00433"/>
    </source>
</evidence>
<evidence type="ECO:0000256" key="2">
    <source>
        <dbReference type="ARBA" id="ARBA00006488"/>
    </source>
</evidence>
<keyword evidence="6 10" id="KW-0249">Electron transport</keyword>
<evidence type="ECO:0000313" key="13">
    <source>
        <dbReference type="Proteomes" id="UP000023152"/>
    </source>
</evidence>
<evidence type="ECO:0000256" key="7">
    <source>
        <dbReference type="ARBA" id="ARBA00023004"/>
    </source>
</evidence>
<dbReference type="InterPro" id="IPR009056">
    <property type="entry name" value="Cyt_c-like_dom"/>
</dbReference>
<comment type="PTM">
    <text evidence="10">Binds 1 heme group per subunit.</text>
</comment>
<keyword evidence="4 8" id="KW-0349">Heme</keyword>
<keyword evidence="13" id="KW-1185">Reference proteome</keyword>
<name>X6NID1_RETFI</name>
<dbReference type="PRINTS" id="PR00604">
    <property type="entry name" value="CYTCHRMECIAB"/>
</dbReference>
<keyword evidence="10" id="KW-0496">Mitochondrion</keyword>
<dbReference type="GO" id="GO:0020037">
    <property type="term" value="F:heme binding"/>
    <property type="evidence" value="ECO:0007669"/>
    <property type="project" value="InterPro"/>
</dbReference>
<dbReference type="PROSITE" id="PS51007">
    <property type="entry name" value="CYTC"/>
    <property type="match status" value="1"/>
</dbReference>
<feature type="domain" description="Cytochrome c" evidence="11">
    <location>
        <begin position="6"/>
        <end position="137"/>
    </location>
</feature>
<evidence type="ECO:0000256" key="4">
    <source>
        <dbReference type="ARBA" id="ARBA00022617"/>
    </source>
</evidence>
<comment type="subcellular location">
    <subcellularLocation>
        <location evidence="1">Mitochondrion intermembrane space</location>
    </subcellularLocation>
</comment>
<accession>X6NID1</accession>
<evidence type="ECO:0000256" key="6">
    <source>
        <dbReference type="ARBA" id="ARBA00022982"/>
    </source>
</evidence>
<dbReference type="EMBL" id="ASPP01008103">
    <property type="protein sequence ID" value="ETO26080.1"/>
    <property type="molecule type" value="Genomic_DNA"/>
</dbReference>
<sequence length="138" mass="15273">MAEEKGDIAKGAKIFQTKCATCHNAEKGGGNGQGPNLWGIVNRKAGSVANFQYTAANKNSGLICSKFLSFHVYVHGPENVSNFFPQKKIIGFTWDKKTLNTYLTNPKKMIPGTKMVFAGLKTKEERRDLIAFLDSRKD</sequence>